<gene>
    <name evidence="2" type="ORF">EEDITHA_LOCUS20977</name>
</gene>
<feature type="region of interest" description="Disordered" evidence="1">
    <location>
        <begin position="40"/>
        <end position="78"/>
    </location>
</feature>
<comment type="caution">
    <text evidence="2">The sequence shown here is derived from an EMBL/GenBank/DDBJ whole genome shotgun (WGS) entry which is preliminary data.</text>
</comment>
<feature type="region of interest" description="Disordered" evidence="1">
    <location>
        <begin position="1"/>
        <end position="24"/>
    </location>
</feature>
<dbReference type="EMBL" id="CAKOGL010000030">
    <property type="protein sequence ID" value="CAH2106898.1"/>
    <property type="molecule type" value="Genomic_DNA"/>
</dbReference>
<keyword evidence="3" id="KW-1185">Reference proteome</keyword>
<feature type="compositionally biased region" description="Low complexity" evidence="1">
    <location>
        <begin position="55"/>
        <end position="77"/>
    </location>
</feature>
<evidence type="ECO:0000313" key="3">
    <source>
        <dbReference type="Proteomes" id="UP001153954"/>
    </source>
</evidence>
<dbReference type="AlphaFoldDB" id="A0AAU9V9W1"/>
<protein>
    <submittedName>
        <fullName evidence="2">Uncharacterized protein</fullName>
    </submittedName>
</protein>
<name>A0AAU9V9W1_EUPED</name>
<organism evidence="2 3">
    <name type="scientific">Euphydryas editha</name>
    <name type="common">Edith's checkerspot</name>
    <dbReference type="NCBI Taxonomy" id="104508"/>
    <lineage>
        <taxon>Eukaryota</taxon>
        <taxon>Metazoa</taxon>
        <taxon>Ecdysozoa</taxon>
        <taxon>Arthropoda</taxon>
        <taxon>Hexapoda</taxon>
        <taxon>Insecta</taxon>
        <taxon>Pterygota</taxon>
        <taxon>Neoptera</taxon>
        <taxon>Endopterygota</taxon>
        <taxon>Lepidoptera</taxon>
        <taxon>Glossata</taxon>
        <taxon>Ditrysia</taxon>
        <taxon>Papilionoidea</taxon>
        <taxon>Nymphalidae</taxon>
        <taxon>Nymphalinae</taxon>
        <taxon>Euphydryas</taxon>
    </lineage>
</organism>
<evidence type="ECO:0000256" key="1">
    <source>
        <dbReference type="SAM" id="MobiDB-lite"/>
    </source>
</evidence>
<evidence type="ECO:0000313" key="2">
    <source>
        <dbReference type="EMBL" id="CAH2106898.1"/>
    </source>
</evidence>
<accession>A0AAU9V9W1</accession>
<proteinExistence type="predicted"/>
<reference evidence="2" key="1">
    <citation type="submission" date="2022-03" db="EMBL/GenBank/DDBJ databases">
        <authorList>
            <person name="Tunstrom K."/>
        </authorList>
    </citation>
    <scope>NUCLEOTIDE SEQUENCE</scope>
</reference>
<sequence>MAAADAVIAFKEQPPSARRRRSPAVAASIQIAESAKTLPQLDHPALPLRLAPGNRSRPASLRPAAATPLARRPPSLRDSQYATGYPFHMRAARNVTSLSSDMSMIARVECSDVPISRPRKIEPLAGNDGSLAIIQIPIFGSATHVMK</sequence>
<dbReference type="Proteomes" id="UP001153954">
    <property type="component" value="Unassembled WGS sequence"/>
</dbReference>